<dbReference type="InterPro" id="IPR015392">
    <property type="entry name" value="TehB/YeaR-like_dom"/>
</dbReference>
<organism evidence="2 3">
    <name type="scientific">Qipengyuania pacifica</name>
    <dbReference type="NCBI Taxonomy" id="2860199"/>
    <lineage>
        <taxon>Bacteria</taxon>
        <taxon>Pseudomonadati</taxon>
        <taxon>Pseudomonadota</taxon>
        <taxon>Alphaproteobacteria</taxon>
        <taxon>Sphingomonadales</taxon>
        <taxon>Erythrobacteraceae</taxon>
        <taxon>Qipengyuania</taxon>
    </lineage>
</organism>
<dbReference type="Gene3D" id="2.60.120.10">
    <property type="entry name" value="Jelly Rolls"/>
    <property type="match status" value="1"/>
</dbReference>
<dbReference type="Proteomes" id="UP000776651">
    <property type="component" value="Unassembled WGS sequence"/>
</dbReference>
<comment type="caution">
    <text evidence="2">The sequence shown here is derived from an EMBL/GenBank/DDBJ whole genome shotgun (WGS) entry which is preliminary data.</text>
</comment>
<dbReference type="EMBL" id="JAIGNQ010000004">
    <property type="protein sequence ID" value="MBX7489791.1"/>
    <property type="molecule type" value="Genomic_DNA"/>
</dbReference>
<accession>A0ABS7JK77</accession>
<protein>
    <submittedName>
        <fullName evidence="2">DUF1971 domain-containing protein</fullName>
    </submittedName>
</protein>
<dbReference type="Pfam" id="PF09313">
    <property type="entry name" value="TehB-like"/>
    <property type="match status" value="1"/>
</dbReference>
<reference evidence="2 3" key="1">
    <citation type="submission" date="2021-08" db="EMBL/GenBank/DDBJ databases">
        <title>Comparative Genomics Analysis of the Genus Qipengyuania Reveals Extensive Genetic Diversity and Metabolic Versatility, Including the Description of Fifteen Novel Species.</title>
        <authorList>
            <person name="Liu Y."/>
        </authorList>
    </citation>
    <scope>NUCLEOTIDE SEQUENCE [LARGE SCALE GENOMIC DNA]</scope>
    <source>
        <strain evidence="2 3">GH25</strain>
    </source>
</reference>
<evidence type="ECO:0000313" key="2">
    <source>
        <dbReference type="EMBL" id="MBX7489791.1"/>
    </source>
</evidence>
<feature type="domain" description="TehB/YeaR-like" evidence="1">
    <location>
        <begin position="8"/>
        <end position="82"/>
    </location>
</feature>
<keyword evidence="3" id="KW-1185">Reference proteome</keyword>
<evidence type="ECO:0000313" key="3">
    <source>
        <dbReference type="Proteomes" id="UP000776651"/>
    </source>
</evidence>
<dbReference type="SUPFAM" id="SSF51197">
    <property type="entry name" value="Clavaminate synthase-like"/>
    <property type="match status" value="1"/>
</dbReference>
<gene>
    <name evidence="2" type="ORF">K3177_14885</name>
</gene>
<sequence length="96" mass="10584">MTSNKPYKVTPVFSEVTLPAALRNAHSTKAGVWGVIRVLEGRLDYVIEETGKLHLLDPHTPGLVLPQEAHRVEPVGAMKMRVEFHHAFPSDFAAAT</sequence>
<dbReference type="InterPro" id="IPR014710">
    <property type="entry name" value="RmlC-like_jellyroll"/>
</dbReference>
<evidence type="ECO:0000259" key="1">
    <source>
        <dbReference type="Pfam" id="PF09313"/>
    </source>
</evidence>
<name>A0ABS7JK77_9SPHN</name>
<proteinExistence type="predicted"/>